<dbReference type="GO" id="GO:0046872">
    <property type="term" value="F:metal ion binding"/>
    <property type="evidence" value="ECO:0007669"/>
    <property type="project" value="UniProtKB-KW"/>
</dbReference>
<comment type="caution">
    <text evidence="8">The sequence shown here is derived from an EMBL/GenBank/DDBJ whole genome shotgun (WGS) entry which is preliminary data.</text>
</comment>
<dbReference type="InterPro" id="IPR001055">
    <property type="entry name" value="Adrenodoxin-like"/>
</dbReference>
<dbReference type="CDD" id="cd00207">
    <property type="entry name" value="fer2"/>
    <property type="match status" value="1"/>
</dbReference>
<evidence type="ECO:0000313" key="8">
    <source>
        <dbReference type="EMBL" id="ODS24694.1"/>
    </source>
</evidence>
<dbReference type="STRING" id="62101.AB835_02130"/>
<gene>
    <name evidence="8" type="ORF">AB835_02130</name>
</gene>
<dbReference type="Proteomes" id="UP000242502">
    <property type="component" value="Unassembled WGS sequence"/>
</dbReference>
<dbReference type="EMBL" id="MDLC01000005">
    <property type="protein sequence ID" value="ODS24694.1"/>
    <property type="molecule type" value="Genomic_DNA"/>
</dbReference>
<keyword evidence="3" id="KW-0479">Metal-binding</keyword>
<evidence type="ECO:0000259" key="7">
    <source>
        <dbReference type="PROSITE" id="PS51085"/>
    </source>
</evidence>
<reference evidence="8 9" key="1">
    <citation type="journal article" date="2016" name="Appl. Environ. Microbiol.">
        <title>Lack of Overt Genome Reduction in the Bryostatin-Producing Bryozoan Symbiont "Candidatus Endobugula sertula".</title>
        <authorList>
            <person name="Miller I.J."/>
            <person name="Vanee N."/>
            <person name="Fong S.S."/>
            <person name="Lim-Fong G.E."/>
            <person name="Kwan J.C."/>
        </authorList>
    </citation>
    <scope>NUCLEOTIDE SEQUENCE [LARGE SCALE GENOMIC DNA]</scope>
    <source>
        <strain evidence="8">AB1-4</strain>
    </source>
</reference>
<proteinExistence type="inferred from homology"/>
<evidence type="ECO:0000256" key="6">
    <source>
        <dbReference type="ARBA" id="ARBA00034078"/>
    </source>
</evidence>
<comment type="cofactor">
    <cofactor evidence="6">
        <name>[2Fe-2S] cluster</name>
        <dbReference type="ChEBI" id="CHEBI:190135"/>
    </cofactor>
</comment>
<dbReference type="AlphaFoldDB" id="A0A1D2QT16"/>
<accession>A0A1D2QT16</accession>
<dbReference type="SUPFAM" id="SSF54292">
    <property type="entry name" value="2Fe-2S ferredoxin-like"/>
    <property type="match status" value="1"/>
</dbReference>
<dbReference type="PROSITE" id="PS51085">
    <property type="entry name" value="2FE2S_FER_2"/>
    <property type="match status" value="1"/>
</dbReference>
<evidence type="ECO:0000256" key="5">
    <source>
        <dbReference type="ARBA" id="ARBA00023014"/>
    </source>
</evidence>
<evidence type="ECO:0000256" key="1">
    <source>
        <dbReference type="ARBA" id="ARBA00010914"/>
    </source>
</evidence>
<dbReference type="GO" id="GO:0140647">
    <property type="term" value="P:P450-containing electron transport chain"/>
    <property type="evidence" value="ECO:0007669"/>
    <property type="project" value="InterPro"/>
</dbReference>
<dbReference type="InterPro" id="IPR001041">
    <property type="entry name" value="2Fe-2S_ferredoxin-type"/>
</dbReference>
<dbReference type="InterPro" id="IPR012675">
    <property type="entry name" value="Beta-grasp_dom_sf"/>
</dbReference>
<feature type="domain" description="2Fe-2S ferredoxin-type" evidence="7">
    <location>
        <begin position="2"/>
        <end position="103"/>
    </location>
</feature>
<dbReference type="GO" id="GO:0005829">
    <property type="term" value="C:cytosol"/>
    <property type="evidence" value="ECO:0007669"/>
    <property type="project" value="TreeGrafter"/>
</dbReference>
<sequence length="104" mass="11148">MALIFFVTHDGNMYEVEAAPGETVMQAAIDNGIDGILGECGGCQSCATCHCYIDDIDKTGVAEGTEFEMIANTSDPRANSRLSCQIVVTKELDGLTVHLPKSQY</sequence>
<dbReference type="Gene3D" id="3.10.20.30">
    <property type="match status" value="1"/>
</dbReference>
<evidence type="ECO:0000256" key="2">
    <source>
        <dbReference type="ARBA" id="ARBA00022714"/>
    </source>
</evidence>
<protein>
    <submittedName>
        <fullName evidence="8">(2Fe-2S)-binding protein</fullName>
    </submittedName>
</protein>
<comment type="similarity">
    <text evidence="1">Belongs to the adrenodoxin/putidaredoxin family.</text>
</comment>
<evidence type="ECO:0000256" key="3">
    <source>
        <dbReference type="ARBA" id="ARBA00022723"/>
    </source>
</evidence>
<evidence type="ECO:0000313" key="9">
    <source>
        <dbReference type="Proteomes" id="UP000242502"/>
    </source>
</evidence>
<organism evidence="8 9">
    <name type="scientific">Candidatus Endobugula sertula</name>
    <name type="common">Bugula neritina bacterial symbiont</name>
    <dbReference type="NCBI Taxonomy" id="62101"/>
    <lineage>
        <taxon>Bacteria</taxon>
        <taxon>Pseudomonadati</taxon>
        <taxon>Pseudomonadota</taxon>
        <taxon>Gammaproteobacteria</taxon>
        <taxon>Cellvibrionales</taxon>
        <taxon>Cellvibrionaceae</taxon>
        <taxon>Candidatus Endobugula</taxon>
    </lineage>
</organism>
<dbReference type="Pfam" id="PF00111">
    <property type="entry name" value="Fer2"/>
    <property type="match status" value="1"/>
</dbReference>
<dbReference type="PANTHER" id="PTHR23426:SF65">
    <property type="entry name" value="FERREDOXIN-2, MITOCHONDRIAL"/>
    <property type="match status" value="1"/>
</dbReference>
<name>A0A1D2QT16_9GAMM</name>
<dbReference type="InterPro" id="IPR036010">
    <property type="entry name" value="2Fe-2S_ferredoxin-like_sf"/>
</dbReference>
<dbReference type="GO" id="GO:0051537">
    <property type="term" value="F:2 iron, 2 sulfur cluster binding"/>
    <property type="evidence" value="ECO:0007669"/>
    <property type="project" value="UniProtKB-KW"/>
</dbReference>
<evidence type="ECO:0000256" key="4">
    <source>
        <dbReference type="ARBA" id="ARBA00023004"/>
    </source>
</evidence>
<keyword evidence="2" id="KW-0001">2Fe-2S</keyword>
<keyword evidence="5" id="KW-0411">Iron-sulfur</keyword>
<dbReference type="PANTHER" id="PTHR23426">
    <property type="entry name" value="FERREDOXIN/ADRENODOXIN"/>
    <property type="match status" value="1"/>
</dbReference>
<keyword evidence="4" id="KW-0408">Iron</keyword>
<dbReference type="GO" id="GO:0009055">
    <property type="term" value="F:electron transfer activity"/>
    <property type="evidence" value="ECO:0007669"/>
    <property type="project" value="TreeGrafter"/>
</dbReference>